<dbReference type="GO" id="GO:0000287">
    <property type="term" value="F:magnesium ion binding"/>
    <property type="evidence" value="ECO:0007669"/>
    <property type="project" value="InterPro"/>
</dbReference>
<comment type="caution">
    <text evidence="12">The sequence shown here is derived from an EMBL/GenBank/DDBJ whole genome shotgun (WGS) entry which is preliminary data.</text>
</comment>
<dbReference type="InterPro" id="IPR036900">
    <property type="entry name" value="A-D-PHexomutase_C_sf"/>
</dbReference>
<evidence type="ECO:0000256" key="3">
    <source>
        <dbReference type="ARBA" id="ARBA00022553"/>
    </source>
</evidence>
<evidence type="ECO:0000256" key="7">
    <source>
        <dbReference type="RuleBase" id="RU004326"/>
    </source>
</evidence>
<dbReference type="InterPro" id="IPR005845">
    <property type="entry name" value="A-D-PHexomutase_a/b/a-II"/>
</dbReference>
<dbReference type="Gene3D" id="3.30.310.50">
    <property type="entry name" value="Alpha-D-phosphohexomutase, C-terminal domain"/>
    <property type="match status" value="1"/>
</dbReference>
<dbReference type="InterPro" id="IPR016066">
    <property type="entry name" value="A-D-PHexomutase_CS"/>
</dbReference>
<evidence type="ECO:0000259" key="8">
    <source>
        <dbReference type="Pfam" id="PF00408"/>
    </source>
</evidence>
<dbReference type="EMBL" id="VXOY01000011">
    <property type="protein sequence ID" value="MYE38151.1"/>
    <property type="molecule type" value="Genomic_DNA"/>
</dbReference>
<dbReference type="InterPro" id="IPR005843">
    <property type="entry name" value="A-D-PHexomutase_C"/>
</dbReference>
<keyword evidence="5 7" id="KW-0460">Magnesium</keyword>
<dbReference type="GO" id="GO:0005975">
    <property type="term" value="P:carbohydrate metabolic process"/>
    <property type="evidence" value="ECO:0007669"/>
    <property type="project" value="InterPro"/>
</dbReference>
<dbReference type="PROSITE" id="PS00710">
    <property type="entry name" value="PGM_PMM"/>
    <property type="match status" value="1"/>
</dbReference>
<proteinExistence type="inferred from homology"/>
<comment type="cofactor">
    <cofactor evidence="1">
        <name>Mg(2+)</name>
        <dbReference type="ChEBI" id="CHEBI:18420"/>
    </cofactor>
</comment>
<dbReference type="SUPFAM" id="SSF53738">
    <property type="entry name" value="Phosphoglucomutase, first 3 domains"/>
    <property type="match status" value="3"/>
</dbReference>
<evidence type="ECO:0000259" key="10">
    <source>
        <dbReference type="Pfam" id="PF02879"/>
    </source>
</evidence>
<dbReference type="InterPro" id="IPR005846">
    <property type="entry name" value="A-D-PHexomutase_a/b/a-III"/>
</dbReference>
<feature type="domain" description="Alpha-D-phosphohexomutase C-terminal" evidence="8">
    <location>
        <begin position="372"/>
        <end position="441"/>
    </location>
</feature>
<dbReference type="AlphaFoldDB" id="A0A845DDY1"/>
<keyword evidence="3" id="KW-0597">Phosphoprotein</keyword>
<evidence type="ECO:0000256" key="6">
    <source>
        <dbReference type="ARBA" id="ARBA00023235"/>
    </source>
</evidence>
<dbReference type="GO" id="GO:0016868">
    <property type="term" value="F:intramolecular phosphotransferase activity"/>
    <property type="evidence" value="ECO:0007669"/>
    <property type="project" value="InterPro"/>
</dbReference>
<evidence type="ECO:0000256" key="4">
    <source>
        <dbReference type="ARBA" id="ARBA00022723"/>
    </source>
</evidence>
<dbReference type="Pfam" id="PF02879">
    <property type="entry name" value="PGM_PMM_II"/>
    <property type="match status" value="1"/>
</dbReference>
<evidence type="ECO:0000259" key="11">
    <source>
        <dbReference type="Pfam" id="PF02880"/>
    </source>
</evidence>
<feature type="domain" description="Alpha-D-phosphohexomutase alpha/beta/alpha" evidence="11">
    <location>
        <begin position="256"/>
        <end position="365"/>
    </location>
</feature>
<evidence type="ECO:0000256" key="2">
    <source>
        <dbReference type="ARBA" id="ARBA00010231"/>
    </source>
</evidence>
<dbReference type="Pfam" id="PF02878">
    <property type="entry name" value="PGM_PMM_I"/>
    <property type="match status" value="1"/>
</dbReference>
<gene>
    <name evidence="12" type="ORF">F4X82_01350</name>
</gene>
<name>A0A845DDY1_9BACT</name>
<reference evidence="12 13" key="1">
    <citation type="submission" date="2019-09" db="EMBL/GenBank/DDBJ databases">
        <title>Characterisation of the sponge microbiome using genome-centric metagenomics.</title>
        <authorList>
            <person name="Engelberts J.P."/>
            <person name="Robbins S.J."/>
            <person name="De Goeij J.M."/>
            <person name="Aranda M."/>
            <person name="Bell S.C."/>
            <person name="Webster N.S."/>
        </authorList>
    </citation>
    <scope>NUCLEOTIDE SEQUENCE [LARGE SCALE GENOMIC DNA]</scope>
    <source>
        <strain evidence="12">SB0662_bin_43</strain>
    </source>
</reference>
<accession>A0A845DDY1</accession>
<sequence length="458" mass="51608">MTYIPKTIFRGNDIRGKENEDLNEGLLQLLGLAYGTFLRENNTKRVIVGYDSRASSESYANAIVSGLKQAGMSVVRIGLVLTPMVSWALHRFKIDGGVMITASHNPVGWNGVKFFYTNHYDSSMLLDRLYDMVTNDTYKRQDGGDERTEDIEDAYFQDIIGRVNITRKMSIFVNTGNGTAGRFVPRLLKMGGCDVVEWNTGINPLYPHYTPDPLNEEMIQDTAQAMVIEECDYALMFDGDGDRVGLLDENGSLVHPDIFLLCLIRALQQEKKRVVAVCDVMSTQALDDECEREGVTITRVPTGYSSVREAMTREKADIAGELSGHIFFNHNYYGFDDGLYAALKLSEYFAHHHEPVSRIIQSIPQYISSRPIYIPVPDGAKMGIVEDIKSFFQKGGYSIDCTDGVRVNLPYAWVIIRASQTSPSLGIRFEAQTREGFLEIENLIRTTLSRYDEVNVEW</sequence>
<dbReference type="PRINTS" id="PR00509">
    <property type="entry name" value="PGMPMM"/>
</dbReference>
<dbReference type="Gene3D" id="3.40.120.10">
    <property type="entry name" value="Alpha-D-Glucose-1,6-Bisphosphate, subunit A, domain 3"/>
    <property type="match status" value="3"/>
</dbReference>
<comment type="similarity">
    <text evidence="2 7">Belongs to the phosphohexose mutase family.</text>
</comment>
<evidence type="ECO:0000256" key="1">
    <source>
        <dbReference type="ARBA" id="ARBA00001946"/>
    </source>
</evidence>
<evidence type="ECO:0000256" key="5">
    <source>
        <dbReference type="ARBA" id="ARBA00022842"/>
    </source>
</evidence>
<evidence type="ECO:0000259" key="9">
    <source>
        <dbReference type="Pfam" id="PF02878"/>
    </source>
</evidence>
<dbReference type="InterPro" id="IPR005841">
    <property type="entry name" value="Alpha-D-phosphohexomutase_SF"/>
</dbReference>
<dbReference type="SUPFAM" id="SSF55957">
    <property type="entry name" value="Phosphoglucomutase, C-terminal domain"/>
    <property type="match status" value="1"/>
</dbReference>
<evidence type="ECO:0000313" key="13">
    <source>
        <dbReference type="Proteomes" id="UP000449092"/>
    </source>
</evidence>
<dbReference type="Pfam" id="PF02880">
    <property type="entry name" value="PGM_PMM_III"/>
    <property type="match status" value="1"/>
</dbReference>
<dbReference type="InterPro" id="IPR016055">
    <property type="entry name" value="A-D-PHexomutase_a/b/a-I/II/III"/>
</dbReference>
<dbReference type="Pfam" id="PF00408">
    <property type="entry name" value="PGM_PMM_IV"/>
    <property type="match status" value="1"/>
</dbReference>
<dbReference type="PANTHER" id="PTHR43771:SF2">
    <property type="entry name" value="PHOSPHOMANNOMUTASE_PHOSPHOGLUCOMUTASE"/>
    <property type="match status" value="1"/>
</dbReference>
<dbReference type="InterPro" id="IPR005844">
    <property type="entry name" value="A-D-PHexomutase_a/b/a-I"/>
</dbReference>
<dbReference type="PANTHER" id="PTHR43771">
    <property type="entry name" value="PHOSPHOMANNOMUTASE"/>
    <property type="match status" value="1"/>
</dbReference>
<dbReference type="CDD" id="cd03089">
    <property type="entry name" value="PMM_PGM"/>
    <property type="match status" value="1"/>
</dbReference>
<dbReference type="Proteomes" id="UP000449092">
    <property type="component" value="Unassembled WGS sequence"/>
</dbReference>
<evidence type="ECO:0000313" key="12">
    <source>
        <dbReference type="EMBL" id="MYE38151.1"/>
    </source>
</evidence>
<organism evidence="12 13">
    <name type="scientific">Candidatus Spechtbacteria bacterium SB0662_bin_43</name>
    <dbReference type="NCBI Taxonomy" id="2604897"/>
    <lineage>
        <taxon>Bacteria</taxon>
        <taxon>Candidatus Spechtiibacteriota</taxon>
    </lineage>
</organism>
<feature type="domain" description="Alpha-D-phosphohexomutase alpha/beta/alpha" evidence="10">
    <location>
        <begin position="154"/>
        <end position="251"/>
    </location>
</feature>
<feature type="domain" description="Alpha-D-phosphohexomutase alpha/beta/alpha" evidence="9">
    <location>
        <begin position="7"/>
        <end position="118"/>
    </location>
</feature>
<keyword evidence="6" id="KW-0413">Isomerase</keyword>
<keyword evidence="4 7" id="KW-0479">Metal-binding</keyword>
<protein>
    <submittedName>
        <fullName evidence="12">Phosphomannomutase/phosphoglucomutase</fullName>
    </submittedName>
</protein>